<feature type="transmembrane region" description="Helical" evidence="1">
    <location>
        <begin position="20"/>
        <end position="48"/>
    </location>
</feature>
<dbReference type="InterPro" id="IPR046094">
    <property type="entry name" value="DUF6112"/>
</dbReference>
<dbReference type="EMBL" id="RKRA01000001">
    <property type="protein sequence ID" value="RPF28593.1"/>
    <property type="molecule type" value="Genomic_DNA"/>
</dbReference>
<reference evidence="2 3" key="1">
    <citation type="submission" date="2018-11" db="EMBL/GenBank/DDBJ databases">
        <title>Sequencing the genomes of 1000 actinobacteria strains.</title>
        <authorList>
            <person name="Klenk H.-P."/>
        </authorList>
    </citation>
    <scope>NUCLEOTIDE SEQUENCE [LARGE SCALE GENOMIC DNA]</scope>
    <source>
        <strain evidence="2 3">DSM 14418</strain>
    </source>
</reference>
<keyword evidence="3" id="KW-1185">Reference proteome</keyword>
<keyword evidence="1" id="KW-0812">Transmembrane</keyword>
<keyword evidence="1" id="KW-1133">Transmembrane helix</keyword>
<organism evidence="2 3">
    <name type="scientific">Georgenia muralis</name>
    <dbReference type="NCBI Taxonomy" id="154117"/>
    <lineage>
        <taxon>Bacteria</taxon>
        <taxon>Bacillati</taxon>
        <taxon>Actinomycetota</taxon>
        <taxon>Actinomycetes</taxon>
        <taxon>Micrococcales</taxon>
        <taxon>Bogoriellaceae</taxon>
        <taxon>Georgenia</taxon>
    </lineage>
</organism>
<dbReference type="Pfam" id="PF19607">
    <property type="entry name" value="DUF6112"/>
    <property type="match status" value="1"/>
</dbReference>
<accession>A0A3N4Z8X3</accession>
<comment type="caution">
    <text evidence="2">The sequence shown here is derived from an EMBL/GenBank/DDBJ whole genome shotgun (WGS) entry which is preliminary data.</text>
</comment>
<gene>
    <name evidence="2" type="ORF">EDD32_3126</name>
</gene>
<protein>
    <submittedName>
        <fullName evidence="2">Uncharacterized protein</fullName>
    </submittedName>
</protein>
<sequence length="89" mass="8642">MSAVGPDFGAVAAAGELIGIIGALLTITLVVAVGAVVVCAVTWALTAATGHWHTAMRARTGAWVALGAAALAGTALAWTNYLLGVGAGL</sequence>
<evidence type="ECO:0000313" key="3">
    <source>
        <dbReference type="Proteomes" id="UP000280726"/>
    </source>
</evidence>
<dbReference type="AlphaFoldDB" id="A0A3N4Z8X3"/>
<proteinExistence type="predicted"/>
<dbReference type="Proteomes" id="UP000280726">
    <property type="component" value="Unassembled WGS sequence"/>
</dbReference>
<dbReference type="RefSeq" id="WP_123918924.1">
    <property type="nucleotide sequence ID" value="NZ_RKRA01000001.1"/>
</dbReference>
<name>A0A3N4Z8X3_9MICO</name>
<evidence type="ECO:0000313" key="2">
    <source>
        <dbReference type="EMBL" id="RPF28593.1"/>
    </source>
</evidence>
<keyword evidence="1" id="KW-0472">Membrane</keyword>
<feature type="transmembrane region" description="Helical" evidence="1">
    <location>
        <begin position="60"/>
        <end position="83"/>
    </location>
</feature>
<evidence type="ECO:0000256" key="1">
    <source>
        <dbReference type="SAM" id="Phobius"/>
    </source>
</evidence>